<feature type="chain" id="PRO_5015173176" evidence="1">
    <location>
        <begin position="25"/>
        <end position="124"/>
    </location>
</feature>
<accession>A0A2P5CZ54</accession>
<dbReference type="InParanoid" id="A0A2P5CZ54"/>
<name>A0A2P5CZ54_TREOI</name>
<reference evidence="3" key="1">
    <citation type="submission" date="2016-06" db="EMBL/GenBank/DDBJ databases">
        <title>Parallel loss of symbiosis genes in relatives of nitrogen-fixing non-legume Parasponia.</title>
        <authorList>
            <person name="Van Velzen R."/>
            <person name="Holmer R."/>
            <person name="Bu F."/>
            <person name="Rutten L."/>
            <person name="Van Zeijl A."/>
            <person name="Liu W."/>
            <person name="Santuari L."/>
            <person name="Cao Q."/>
            <person name="Sharma T."/>
            <person name="Shen D."/>
            <person name="Roswanjaya Y."/>
            <person name="Wardhani T."/>
            <person name="Kalhor M.S."/>
            <person name="Jansen J."/>
            <person name="Van den Hoogen J."/>
            <person name="Gungor B."/>
            <person name="Hartog M."/>
            <person name="Hontelez J."/>
            <person name="Verver J."/>
            <person name="Yang W.-C."/>
            <person name="Schijlen E."/>
            <person name="Repin R."/>
            <person name="Schilthuizen M."/>
            <person name="Schranz E."/>
            <person name="Heidstra R."/>
            <person name="Miyata K."/>
            <person name="Fedorova E."/>
            <person name="Kohlen W."/>
            <person name="Bisseling T."/>
            <person name="Smit S."/>
            <person name="Geurts R."/>
        </authorList>
    </citation>
    <scope>NUCLEOTIDE SEQUENCE [LARGE SCALE GENOMIC DNA]</scope>
    <source>
        <strain evidence="3">cv. RG33-2</strain>
    </source>
</reference>
<gene>
    <name evidence="2" type="ORF">TorRG33x02_268370</name>
</gene>
<feature type="signal peptide" evidence="1">
    <location>
        <begin position="1"/>
        <end position="24"/>
    </location>
</feature>
<evidence type="ECO:0000256" key="1">
    <source>
        <dbReference type="SAM" id="SignalP"/>
    </source>
</evidence>
<keyword evidence="1" id="KW-0732">Signal</keyword>
<feature type="non-terminal residue" evidence="2">
    <location>
        <position position="1"/>
    </location>
</feature>
<dbReference type="Proteomes" id="UP000237000">
    <property type="component" value="Unassembled WGS sequence"/>
</dbReference>
<evidence type="ECO:0000313" key="3">
    <source>
        <dbReference type="Proteomes" id="UP000237000"/>
    </source>
</evidence>
<protein>
    <submittedName>
        <fullName evidence="2">Uncharacterized protein</fullName>
    </submittedName>
</protein>
<dbReference type="EMBL" id="JXTC01000313">
    <property type="protein sequence ID" value="PON66324.1"/>
    <property type="molecule type" value="Genomic_DNA"/>
</dbReference>
<organism evidence="2 3">
    <name type="scientific">Trema orientale</name>
    <name type="common">Charcoal tree</name>
    <name type="synonym">Celtis orientalis</name>
    <dbReference type="NCBI Taxonomy" id="63057"/>
    <lineage>
        <taxon>Eukaryota</taxon>
        <taxon>Viridiplantae</taxon>
        <taxon>Streptophyta</taxon>
        <taxon>Embryophyta</taxon>
        <taxon>Tracheophyta</taxon>
        <taxon>Spermatophyta</taxon>
        <taxon>Magnoliopsida</taxon>
        <taxon>eudicotyledons</taxon>
        <taxon>Gunneridae</taxon>
        <taxon>Pentapetalae</taxon>
        <taxon>rosids</taxon>
        <taxon>fabids</taxon>
        <taxon>Rosales</taxon>
        <taxon>Cannabaceae</taxon>
        <taxon>Trema</taxon>
    </lineage>
</organism>
<keyword evidence="3" id="KW-1185">Reference proteome</keyword>
<dbReference type="AlphaFoldDB" id="A0A2P5CZ54"/>
<comment type="caution">
    <text evidence="2">The sequence shown here is derived from an EMBL/GenBank/DDBJ whole genome shotgun (WGS) entry which is preliminary data.</text>
</comment>
<evidence type="ECO:0000313" key="2">
    <source>
        <dbReference type="EMBL" id="PON66324.1"/>
    </source>
</evidence>
<proteinExistence type="predicted"/>
<sequence>FALPPPPPPFLLLLYPTILYLTLQSTSKWRKGSGDLLHGVWVGRDYHGGILKTVESVVIDAGRGHQSRFNSGWAPVHLEVEIFHFFVDFPKTHDCGGNGGARLIHDSSLDCSFHWCFCWLGMET</sequence>